<evidence type="ECO:0000313" key="7">
    <source>
        <dbReference type="EMBL" id="KAJ2899933.1"/>
    </source>
</evidence>
<feature type="compositionally biased region" description="Low complexity" evidence="5">
    <location>
        <begin position="171"/>
        <end position="187"/>
    </location>
</feature>
<evidence type="ECO:0000256" key="1">
    <source>
        <dbReference type="ARBA" id="ARBA00002863"/>
    </source>
</evidence>
<dbReference type="SUPFAM" id="SSF48452">
    <property type="entry name" value="TPR-like"/>
    <property type="match status" value="2"/>
</dbReference>
<evidence type="ECO:0000256" key="3">
    <source>
        <dbReference type="ARBA" id="ARBA00023242"/>
    </source>
</evidence>
<accession>A0AAD5RNM3</accession>
<reference evidence="7" key="1">
    <citation type="submission" date="2022-07" db="EMBL/GenBank/DDBJ databases">
        <title>Draft genome sequence of Zalerion maritima ATCC 34329, a (micro)plastics degrading marine fungus.</title>
        <authorList>
            <person name="Paco A."/>
            <person name="Goncalves M.F.M."/>
            <person name="Rocha-Santos T.A.P."/>
            <person name="Alves A."/>
        </authorList>
    </citation>
    <scope>NUCLEOTIDE SEQUENCE</scope>
    <source>
        <strain evidence="7">ATCC 34329</strain>
    </source>
</reference>
<keyword evidence="4" id="KW-0963">Cytoplasm</keyword>
<comment type="function">
    <text evidence="1 4">Component of the cleavage factor IA (CFIA) complex, which is involved in the endonucleolytic cleavage during polyadenylation-dependent pre-mRNA 3'-end formation.</text>
</comment>
<dbReference type="PANTHER" id="PTHR19980:SF0">
    <property type="entry name" value="CLEAVAGE STIMULATION FACTOR SUBUNIT 3"/>
    <property type="match status" value="1"/>
</dbReference>
<feature type="domain" description="Suppressor of forked" evidence="6">
    <location>
        <begin position="205"/>
        <end position="811"/>
    </location>
</feature>
<dbReference type="EMBL" id="JAKWBI020000184">
    <property type="protein sequence ID" value="KAJ2899933.1"/>
    <property type="molecule type" value="Genomic_DNA"/>
</dbReference>
<dbReference type="GO" id="GO:0180010">
    <property type="term" value="P:co-transcriptional mRNA 3'-end processing, cleavage and polyadenylation pathway"/>
    <property type="evidence" value="ECO:0007669"/>
    <property type="project" value="UniProtKB-UniRule"/>
</dbReference>
<keyword evidence="4" id="KW-0507">mRNA processing</keyword>
<feature type="region of interest" description="Disordered" evidence="5">
    <location>
        <begin position="853"/>
        <end position="918"/>
    </location>
</feature>
<feature type="compositionally biased region" description="Polar residues" evidence="5">
    <location>
        <begin position="1"/>
        <end position="12"/>
    </location>
</feature>
<feature type="compositionally biased region" description="Low complexity" evidence="5">
    <location>
        <begin position="1031"/>
        <end position="1041"/>
    </location>
</feature>
<feature type="compositionally biased region" description="Acidic residues" evidence="5">
    <location>
        <begin position="114"/>
        <end position="128"/>
    </location>
</feature>
<evidence type="ECO:0000256" key="2">
    <source>
        <dbReference type="ARBA" id="ARBA00022737"/>
    </source>
</evidence>
<organism evidence="7 8">
    <name type="scientific">Zalerion maritima</name>
    <dbReference type="NCBI Taxonomy" id="339359"/>
    <lineage>
        <taxon>Eukaryota</taxon>
        <taxon>Fungi</taxon>
        <taxon>Dikarya</taxon>
        <taxon>Ascomycota</taxon>
        <taxon>Pezizomycotina</taxon>
        <taxon>Sordariomycetes</taxon>
        <taxon>Lulworthiomycetidae</taxon>
        <taxon>Lulworthiales</taxon>
        <taxon>Lulworthiaceae</taxon>
        <taxon>Zalerion</taxon>
    </lineage>
</organism>
<dbReference type="GO" id="GO:0003729">
    <property type="term" value="F:mRNA binding"/>
    <property type="evidence" value="ECO:0007669"/>
    <property type="project" value="TreeGrafter"/>
</dbReference>
<feature type="region of interest" description="Disordered" evidence="5">
    <location>
        <begin position="966"/>
        <end position="1093"/>
    </location>
</feature>
<keyword evidence="3 4" id="KW-0539">Nucleus</keyword>
<dbReference type="Pfam" id="PF05843">
    <property type="entry name" value="Suf"/>
    <property type="match status" value="1"/>
</dbReference>
<feature type="compositionally biased region" description="Acidic residues" evidence="5">
    <location>
        <begin position="63"/>
        <end position="80"/>
    </location>
</feature>
<dbReference type="GO" id="GO:0005634">
    <property type="term" value="C:nucleus"/>
    <property type="evidence" value="ECO:0007669"/>
    <property type="project" value="UniProtKB-SubCell"/>
</dbReference>
<comment type="subcellular location">
    <subcellularLocation>
        <location evidence="4">Nucleus</location>
    </subcellularLocation>
    <subcellularLocation>
        <location evidence="4">Cytoplasm</location>
    </subcellularLocation>
    <text evidence="4">Nucleus and/or cytoplasm.</text>
</comment>
<keyword evidence="8" id="KW-1185">Reference proteome</keyword>
<evidence type="ECO:0000259" key="6">
    <source>
        <dbReference type="Pfam" id="PF05843"/>
    </source>
</evidence>
<dbReference type="InterPro" id="IPR003107">
    <property type="entry name" value="HAT"/>
</dbReference>
<gene>
    <name evidence="7" type="ORF">MKZ38_002732</name>
</gene>
<evidence type="ECO:0000313" key="8">
    <source>
        <dbReference type="Proteomes" id="UP001201980"/>
    </source>
</evidence>
<feature type="compositionally biased region" description="Pro residues" evidence="5">
    <location>
        <begin position="1042"/>
        <end position="1057"/>
    </location>
</feature>
<sequence>MASEMSSDTPTLPSFGEAEDWNTGGGGGEIEDTQPSLSEHSEHQVQEEPYSVDKAIVVPGDIASDDGAEDGAEYDPESIESMDTHHVISPPAPAPAPLGLSKMSKTVSGFVVDSSDDEEGEDEDEDELSSAPIQGAPSGAPQEIVPHSRSPVQASHKAGSAVPVETEHAELAASSSSSSDEVPSGSAAFGGQAPPPMPTFQPDMVAVLEQRVKNDPRGDMDAWLDLMKEHRYRSRIDELRNVYTRFLETFPHAADIWVESLTMELNMDNFGGAEDIFRRCLMTVPSVKLWTTYLDYIRRRHDLNDATGDARRTITHAYEFVLDNIGVDKDSGAVWLDYLQFIRNGPGQIGGTSWQDQQKMDQLRKAYQRAICVPISNLNIIWKEYDGLEMNLNKMTGRKFLQEKSPAYMTARSANTSLENTIRGLVRSTLPRLPPAPGFEGDKEYQEQVELWTKWISWEKDDPLNIRTEDPKTYQQRILHVFKQALMALRFWPELWVDAAEWCFENEIVKDGKEIGMEFLHEGISANPENVLLALKLGDRIEMTYLVGEGEEAKVAYSKAIREPYDKVLNHLYGMIDTLKERENAEIVKIGNSLESGMFPLPPPKVDDDDDDPELAERAKEEARKERIRMVQKGFSVQTDLLKRTITFVWIALFRAMRRIQGKGSTKVGVALPGARGLFQEARSRGRLTSEIYAAVAQVEWNVYQDPSATKIFDRGSKLFPNDELYLIEYLKHLHARHDTTNARVVFETCANKLTQNPDLVHKAKPLYAYFHKYESFYGELSQVAKLERRMTELFPADPKLKHFSARFSAGDGFGIGNFSPVNARLIISPSAQMKPKLIMPSIEAPQSIRSVSRPMENSPRPQFFQAVNSPKRPLPVDDEEPSRPYKMARGESPLKGAAGRRLDQQRRQGGTSTVGVQPTPIARDISFIITQIPGAEVYHGNRYAIDGAIRLLQSTHVPTFNEYRAQNQSRDQGPRQLPSHNRQASTEHPQYPYNRNSPAPPGRPLSPYGRPGMAPISSAASTYRNSPLRPGSTGSFEPSSGFPPPTLGAYPPPPPADSGTGWPPAGGPYAQPPASSGYPPHPQQYPPRYNPY</sequence>
<evidence type="ECO:0000256" key="4">
    <source>
        <dbReference type="RuleBase" id="RU369035"/>
    </source>
</evidence>
<dbReference type="InterPro" id="IPR045243">
    <property type="entry name" value="Rna14-like"/>
</dbReference>
<dbReference type="InterPro" id="IPR008847">
    <property type="entry name" value="Suf"/>
</dbReference>
<dbReference type="InterPro" id="IPR011990">
    <property type="entry name" value="TPR-like_helical_dom_sf"/>
</dbReference>
<dbReference type="GO" id="GO:0005737">
    <property type="term" value="C:cytoplasm"/>
    <property type="evidence" value="ECO:0007669"/>
    <property type="project" value="UniProtKB-SubCell"/>
</dbReference>
<feature type="region of interest" description="Disordered" evidence="5">
    <location>
        <begin position="1"/>
        <end position="201"/>
    </location>
</feature>
<keyword evidence="2" id="KW-0677">Repeat</keyword>
<feature type="compositionally biased region" description="Low complexity" evidence="5">
    <location>
        <begin position="1058"/>
        <end position="1075"/>
    </location>
</feature>
<dbReference type="Proteomes" id="UP001201980">
    <property type="component" value="Unassembled WGS sequence"/>
</dbReference>
<proteinExistence type="predicted"/>
<feature type="compositionally biased region" description="Polar residues" evidence="5">
    <location>
        <begin position="979"/>
        <end position="998"/>
    </location>
</feature>
<dbReference type="SMART" id="SM00386">
    <property type="entry name" value="HAT"/>
    <property type="match status" value="6"/>
</dbReference>
<feature type="compositionally biased region" description="Pro residues" evidence="5">
    <location>
        <begin position="1080"/>
        <end position="1093"/>
    </location>
</feature>
<name>A0AAD5RNM3_9PEZI</name>
<dbReference type="PANTHER" id="PTHR19980">
    <property type="entry name" value="RNA CLEAVAGE STIMULATION FACTOR"/>
    <property type="match status" value="1"/>
</dbReference>
<dbReference type="Gene3D" id="1.25.40.1040">
    <property type="match status" value="2"/>
</dbReference>
<evidence type="ECO:0000256" key="5">
    <source>
        <dbReference type="SAM" id="MobiDB-lite"/>
    </source>
</evidence>
<dbReference type="AlphaFoldDB" id="A0AAD5RNM3"/>
<protein>
    <recommendedName>
        <fullName evidence="4">mRNA 3'-end-processing protein RNA14</fullName>
    </recommendedName>
</protein>
<comment type="caution">
    <text evidence="7">The sequence shown here is derived from an EMBL/GenBank/DDBJ whole genome shotgun (WGS) entry which is preliminary data.</text>
</comment>